<keyword evidence="7" id="KW-1185">Reference proteome</keyword>
<protein>
    <recommendedName>
        <fullName evidence="3">DNA 3'-5' helicase</fullName>
        <ecNumber evidence="3">5.6.2.4</ecNumber>
    </recommendedName>
</protein>
<dbReference type="PANTHER" id="PTHR13710:SF154">
    <property type="entry name" value="RECQ HELICASE, PUTATIVE (AFU_ORTHOLOGUE AFUA_6G14720)-RELATED"/>
    <property type="match status" value="1"/>
</dbReference>
<dbReference type="EC" id="5.6.2.4" evidence="3"/>
<organism evidence="6 7">
    <name type="scientific">Hermanssonia centrifuga</name>
    <dbReference type="NCBI Taxonomy" id="98765"/>
    <lineage>
        <taxon>Eukaryota</taxon>
        <taxon>Fungi</taxon>
        <taxon>Dikarya</taxon>
        <taxon>Basidiomycota</taxon>
        <taxon>Agaricomycotina</taxon>
        <taxon>Agaricomycetes</taxon>
        <taxon>Polyporales</taxon>
        <taxon>Meruliaceae</taxon>
        <taxon>Hermanssonia</taxon>
    </lineage>
</organism>
<dbReference type="PANTHER" id="PTHR13710">
    <property type="entry name" value="DNA HELICASE RECQ FAMILY MEMBER"/>
    <property type="match status" value="1"/>
</dbReference>
<gene>
    <name evidence="6" type="ORF">EW026_g7070</name>
</gene>
<dbReference type="GO" id="GO:0000724">
    <property type="term" value="P:double-strand break repair via homologous recombination"/>
    <property type="evidence" value="ECO:0007669"/>
    <property type="project" value="TreeGrafter"/>
</dbReference>
<dbReference type="EMBL" id="SGPJ01000454">
    <property type="protein sequence ID" value="THG94394.1"/>
    <property type="molecule type" value="Genomic_DNA"/>
</dbReference>
<accession>A0A4S4K8Z4</accession>
<dbReference type="InterPro" id="IPR001650">
    <property type="entry name" value="Helicase_C-like"/>
</dbReference>
<feature type="compositionally biased region" description="Basic and acidic residues" evidence="4">
    <location>
        <begin position="476"/>
        <end position="489"/>
    </location>
</feature>
<evidence type="ECO:0000256" key="1">
    <source>
        <dbReference type="ARBA" id="ARBA00005446"/>
    </source>
</evidence>
<sequence>MLEHPEFSKIMRSPEYMQDTLAIVVDESHVIPDWGAAFRPKFAELNEARSYIAHTVPILAASATLPPNLLANIQEQLEFSRDRLFLVNLGNDRHNITPIVYRMKGTAKDLSTLDFFVAEASVKQDLVRTIIYVNTRDLALETWQHLKSVIPANTITKSSEIKVLCATEVAGMGMDIPDIRRVIQFMVPNSLNEWVQRYGRAGRDGKAALAILIVEPSVYETIRKPKLTKTNIKSKTVKQRVKVESPVVIQIPGKRKRVSGGQDVSEEPQDGEQLEEGSDDEGFQQKKNVQDVLRKWIETIDCRRLVCDEYFDNPPRTKDLTVPCCDNCLMKRGDNSTLTLTDADIELLALIAAFNNEGDIVDPPAKPINVSESDINLEDKQFRRRGARRGEHLKMARTFLESWRRQCWWTQYQNCAFGPEAILPNKIMTAFASQAAIETLDDINRAVPDWDFIEEYGEEVLKTVRRVDKLFNEQKDGDKAERNTKKMKTEIPTPSSSQVNIPVVLQDAPQAAPVYRFPVPSFPSLAPPRPILVPIAYPPHPTPYQQYYTPPVFPVQPLYPRHPPPYYPYMHAPIGMYPHPTILPAPGTWHSNYQPVNPWFPHVL</sequence>
<dbReference type="Pfam" id="PF00271">
    <property type="entry name" value="Helicase_C"/>
    <property type="match status" value="1"/>
</dbReference>
<feature type="region of interest" description="Disordered" evidence="4">
    <location>
        <begin position="253"/>
        <end position="285"/>
    </location>
</feature>
<dbReference type="Proteomes" id="UP000309038">
    <property type="component" value="Unassembled WGS sequence"/>
</dbReference>
<dbReference type="GO" id="GO:0005694">
    <property type="term" value="C:chromosome"/>
    <property type="evidence" value="ECO:0007669"/>
    <property type="project" value="TreeGrafter"/>
</dbReference>
<evidence type="ECO:0000256" key="3">
    <source>
        <dbReference type="ARBA" id="ARBA00034808"/>
    </source>
</evidence>
<comment type="catalytic activity">
    <reaction evidence="2">
        <text>Couples ATP hydrolysis with the unwinding of duplex DNA by translocating in the 3'-5' direction.</text>
        <dbReference type="EC" id="5.6.2.4"/>
    </reaction>
</comment>
<name>A0A4S4K8Z4_9APHY</name>
<dbReference type="InterPro" id="IPR027417">
    <property type="entry name" value="P-loop_NTPase"/>
</dbReference>
<comment type="caution">
    <text evidence="6">The sequence shown here is derived from an EMBL/GenBank/DDBJ whole genome shotgun (WGS) entry which is preliminary data.</text>
</comment>
<feature type="domain" description="Helicase C-terminal" evidence="5">
    <location>
        <begin position="95"/>
        <end position="249"/>
    </location>
</feature>
<dbReference type="AlphaFoldDB" id="A0A4S4K8Z4"/>
<evidence type="ECO:0000256" key="2">
    <source>
        <dbReference type="ARBA" id="ARBA00034617"/>
    </source>
</evidence>
<dbReference type="GO" id="GO:0005737">
    <property type="term" value="C:cytoplasm"/>
    <property type="evidence" value="ECO:0007669"/>
    <property type="project" value="TreeGrafter"/>
</dbReference>
<feature type="compositionally biased region" description="Acidic residues" evidence="4">
    <location>
        <begin position="264"/>
        <end position="282"/>
    </location>
</feature>
<reference evidence="6 7" key="1">
    <citation type="submission" date="2019-02" db="EMBL/GenBank/DDBJ databases">
        <title>Genome sequencing of the rare red list fungi Phlebia centrifuga.</title>
        <authorList>
            <person name="Buettner E."/>
            <person name="Kellner H."/>
        </authorList>
    </citation>
    <scope>NUCLEOTIDE SEQUENCE [LARGE SCALE GENOMIC DNA]</scope>
    <source>
        <strain evidence="6 7">DSM 108282</strain>
    </source>
</reference>
<comment type="similarity">
    <text evidence="1">Belongs to the helicase family. RecQ subfamily.</text>
</comment>
<evidence type="ECO:0000259" key="5">
    <source>
        <dbReference type="PROSITE" id="PS51194"/>
    </source>
</evidence>
<dbReference type="SUPFAM" id="SSF52540">
    <property type="entry name" value="P-loop containing nucleoside triphosphate hydrolases"/>
    <property type="match status" value="1"/>
</dbReference>
<dbReference type="Gene3D" id="3.40.50.300">
    <property type="entry name" value="P-loop containing nucleotide triphosphate hydrolases"/>
    <property type="match status" value="2"/>
</dbReference>
<evidence type="ECO:0000313" key="7">
    <source>
        <dbReference type="Proteomes" id="UP000309038"/>
    </source>
</evidence>
<proteinExistence type="inferred from homology"/>
<dbReference type="PROSITE" id="PS51194">
    <property type="entry name" value="HELICASE_CTER"/>
    <property type="match status" value="1"/>
</dbReference>
<dbReference type="SMART" id="SM00490">
    <property type="entry name" value="HELICc"/>
    <property type="match status" value="1"/>
</dbReference>
<dbReference type="GO" id="GO:0043138">
    <property type="term" value="F:3'-5' DNA helicase activity"/>
    <property type="evidence" value="ECO:0007669"/>
    <property type="project" value="UniProtKB-EC"/>
</dbReference>
<evidence type="ECO:0000256" key="4">
    <source>
        <dbReference type="SAM" id="MobiDB-lite"/>
    </source>
</evidence>
<dbReference type="GO" id="GO:0009378">
    <property type="term" value="F:four-way junction helicase activity"/>
    <property type="evidence" value="ECO:0007669"/>
    <property type="project" value="TreeGrafter"/>
</dbReference>
<evidence type="ECO:0000313" key="6">
    <source>
        <dbReference type="EMBL" id="THG94394.1"/>
    </source>
</evidence>
<feature type="region of interest" description="Disordered" evidence="4">
    <location>
        <begin position="476"/>
        <end position="495"/>
    </location>
</feature>